<dbReference type="AlphaFoldDB" id="A0A0K6IXZ5"/>
<dbReference type="Proteomes" id="UP000182108">
    <property type="component" value="Unassembled WGS sequence"/>
</dbReference>
<accession>A0A0K6IXZ5</accession>
<sequence length="20" mass="2206">MISLNIPMSLSRNFPCHTGS</sequence>
<reference evidence="2" key="1">
    <citation type="submission" date="2015-08" db="EMBL/GenBank/DDBJ databases">
        <authorList>
            <person name="Babu N.S."/>
            <person name="Beckwith C.J."/>
            <person name="Beseler K.G."/>
            <person name="Brison A."/>
            <person name="Carone J.V."/>
            <person name="Caskin T.P."/>
            <person name="Diamond M."/>
            <person name="Durham M.E."/>
            <person name="Foxe J.M."/>
            <person name="Go M."/>
            <person name="Henderson B.A."/>
            <person name="Jones I.B."/>
            <person name="McGettigan J.A."/>
            <person name="Micheletti S.J."/>
            <person name="Nasrallah M.E."/>
            <person name="Ortiz D."/>
            <person name="Piller C.R."/>
            <person name="Privatt S.R."/>
            <person name="Schneider S.L."/>
            <person name="Sharp S."/>
            <person name="Smith T.C."/>
            <person name="Stanton J.D."/>
            <person name="Ullery H.E."/>
            <person name="Wilson R.J."/>
            <person name="Serrano M.G."/>
            <person name="Buck G."/>
            <person name="Lee V."/>
            <person name="Wang Y."/>
            <person name="Carvalho R."/>
            <person name="Voegtly L."/>
            <person name="Shi R."/>
            <person name="Duckworth R."/>
            <person name="Johnson A."/>
            <person name="Loviza R."/>
            <person name="Walstead R."/>
            <person name="Shah Z."/>
            <person name="Kiflezghi M."/>
            <person name="Wade K."/>
            <person name="Ball S.L."/>
            <person name="Bradley K.W."/>
            <person name="Asai D.J."/>
            <person name="Bowman C.A."/>
            <person name="Russell D.A."/>
            <person name="Pope W.H."/>
            <person name="Jacobs-Sera D."/>
            <person name="Hendrix R.W."/>
            <person name="Hatfull G.F."/>
        </authorList>
    </citation>
    <scope>NUCLEOTIDE SEQUENCE [LARGE SCALE GENOMIC DNA]</scope>
    <source>
        <strain evidence="2">JCM 19170</strain>
    </source>
</reference>
<evidence type="ECO:0000313" key="1">
    <source>
        <dbReference type="EMBL" id="CUB07968.1"/>
    </source>
</evidence>
<protein>
    <submittedName>
        <fullName evidence="1">Uncharacterized protein</fullName>
    </submittedName>
</protein>
<keyword evidence="2" id="KW-1185">Reference proteome</keyword>
<name>A0A0K6IXZ5_9PROT</name>
<dbReference type="EMBL" id="CYHH01000015">
    <property type="protein sequence ID" value="CUB07968.1"/>
    <property type="molecule type" value="Genomic_DNA"/>
</dbReference>
<proteinExistence type="predicted"/>
<gene>
    <name evidence="1" type="ORF">Ga0061068_11532</name>
</gene>
<evidence type="ECO:0000313" key="2">
    <source>
        <dbReference type="Proteomes" id="UP000182108"/>
    </source>
</evidence>
<organism evidence="1 2">
    <name type="scientific">Tepidiphilus thermophilus</name>
    <dbReference type="NCBI Taxonomy" id="876478"/>
    <lineage>
        <taxon>Bacteria</taxon>
        <taxon>Pseudomonadati</taxon>
        <taxon>Pseudomonadota</taxon>
        <taxon>Hydrogenophilia</taxon>
        <taxon>Hydrogenophilales</taxon>
        <taxon>Hydrogenophilaceae</taxon>
        <taxon>Tepidiphilus</taxon>
    </lineage>
</organism>